<gene>
    <name evidence="2" type="ORF">C8A04DRAFT_33271</name>
</gene>
<reference evidence="2" key="2">
    <citation type="submission" date="2023-05" db="EMBL/GenBank/DDBJ databases">
        <authorList>
            <consortium name="Lawrence Berkeley National Laboratory"/>
            <person name="Steindorff A."/>
            <person name="Hensen N."/>
            <person name="Bonometti L."/>
            <person name="Westerberg I."/>
            <person name="Brannstrom I.O."/>
            <person name="Guillou S."/>
            <person name="Cros-Aarteil S."/>
            <person name="Calhoun S."/>
            <person name="Haridas S."/>
            <person name="Kuo A."/>
            <person name="Mondo S."/>
            <person name="Pangilinan J."/>
            <person name="Riley R."/>
            <person name="Labutti K."/>
            <person name="Andreopoulos B."/>
            <person name="Lipzen A."/>
            <person name="Chen C."/>
            <person name="Yanf M."/>
            <person name="Daum C."/>
            <person name="Ng V."/>
            <person name="Clum A."/>
            <person name="Ohm R."/>
            <person name="Martin F."/>
            <person name="Silar P."/>
            <person name="Natvig D."/>
            <person name="Lalanne C."/>
            <person name="Gautier V."/>
            <person name="Ament-Velasquez S.L."/>
            <person name="Kruys A."/>
            <person name="Hutchinson M.I."/>
            <person name="Powell A.J."/>
            <person name="Barry K."/>
            <person name="Miller A.N."/>
            <person name="Grigoriev I.V."/>
            <person name="Debuchy R."/>
            <person name="Gladieux P."/>
            <person name="Thoren M.H."/>
            <person name="Johannesson H."/>
        </authorList>
    </citation>
    <scope>NUCLEOTIDE SEQUENCE</scope>
    <source>
        <strain evidence="2">CBS 141.50</strain>
    </source>
</reference>
<dbReference type="GeneID" id="87819014"/>
<evidence type="ECO:0000313" key="2">
    <source>
        <dbReference type="EMBL" id="KAK4139272.1"/>
    </source>
</evidence>
<reference evidence="2" key="1">
    <citation type="journal article" date="2023" name="Mol. Phylogenet. Evol.">
        <title>Genome-scale phylogeny and comparative genomics of the fungal order Sordariales.</title>
        <authorList>
            <person name="Hensen N."/>
            <person name="Bonometti L."/>
            <person name="Westerberg I."/>
            <person name="Brannstrom I.O."/>
            <person name="Guillou S."/>
            <person name="Cros-Aarteil S."/>
            <person name="Calhoun S."/>
            <person name="Haridas S."/>
            <person name="Kuo A."/>
            <person name="Mondo S."/>
            <person name="Pangilinan J."/>
            <person name="Riley R."/>
            <person name="LaButti K."/>
            <person name="Andreopoulos B."/>
            <person name="Lipzen A."/>
            <person name="Chen C."/>
            <person name="Yan M."/>
            <person name="Daum C."/>
            <person name="Ng V."/>
            <person name="Clum A."/>
            <person name="Steindorff A."/>
            <person name="Ohm R.A."/>
            <person name="Martin F."/>
            <person name="Silar P."/>
            <person name="Natvig D.O."/>
            <person name="Lalanne C."/>
            <person name="Gautier V."/>
            <person name="Ament-Velasquez S.L."/>
            <person name="Kruys A."/>
            <person name="Hutchinson M.I."/>
            <person name="Powell A.J."/>
            <person name="Barry K."/>
            <person name="Miller A.N."/>
            <person name="Grigoriev I.V."/>
            <person name="Debuchy R."/>
            <person name="Gladieux P."/>
            <person name="Hiltunen Thoren M."/>
            <person name="Johannesson H."/>
        </authorList>
    </citation>
    <scope>NUCLEOTIDE SEQUENCE</scope>
    <source>
        <strain evidence="2">CBS 141.50</strain>
    </source>
</reference>
<protein>
    <submittedName>
        <fullName evidence="2">Uncharacterized protein</fullName>
    </submittedName>
</protein>
<sequence>MAGEDVADFLMGAVGGLITAGESVIKVAAPEIEKAITAAGDALAENGLDLAKVLDLSGAFIPSSPLAFAEALKLARSLLAAVPELDGDTSVLKTIERLDKEVAPFTTQSEDVLQQVDVIFKTAEQLELETQTRVRNAAIDAYKALQEAVDTILEIKRGNARLQRVDPTAIPKVDRAIEAFDNLSKVSSNNAWKLGKDNSALMSFGDNTKTFRGTLDEESAKLKTQLQTNEDTRTRHKAHLKKLQEQESDYLSRKRRANRELDDVLNNIGYVFAPSGRENQRAIIRSADESLKTNRTTQRGVINKIRGLHLLDTLIRWASRALDVVIESVARIAQDFQAKFRRITDAQQTHDRLFAGLLSIANAVQDANIKTSRDNALRVVLGVLKKYHDLRVDHSSLDIPGIEDRPIQTNIVKKLGESTVRQLLLPPVPPEDDGDDAINNM</sequence>
<dbReference type="RefSeq" id="XP_062632643.1">
    <property type="nucleotide sequence ID" value="XM_062782401.1"/>
</dbReference>
<keyword evidence="3" id="KW-1185">Reference proteome</keyword>
<proteinExistence type="predicted"/>
<feature type="region of interest" description="Disordered" evidence="1">
    <location>
        <begin position="227"/>
        <end position="251"/>
    </location>
</feature>
<evidence type="ECO:0000256" key="1">
    <source>
        <dbReference type="SAM" id="MobiDB-lite"/>
    </source>
</evidence>
<evidence type="ECO:0000313" key="3">
    <source>
        <dbReference type="Proteomes" id="UP001302676"/>
    </source>
</evidence>
<comment type="caution">
    <text evidence="2">The sequence shown here is derived from an EMBL/GenBank/DDBJ whole genome shotgun (WGS) entry which is preliminary data.</text>
</comment>
<dbReference type="EMBL" id="MU853674">
    <property type="protein sequence ID" value="KAK4139272.1"/>
    <property type="molecule type" value="Genomic_DNA"/>
</dbReference>
<dbReference type="Proteomes" id="UP001302676">
    <property type="component" value="Unassembled WGS sequence"/>
</dbReference>
<accession>A0AAN6UU66</accession>
<organism evidence="2 3">
    <name type="scientific">Dichotomopilus funicola</name>
    <dbReference type="NCBI Taxonomy" id="1934379"/>
    <lineage>
        <taxon>Eukaryota</taxon>
        <taxon>Fungi</taxon>
        <taxon>Dikarya</taxon>
        <taxon>Ascomycota</taxon>
        <taxon>Pezizomycotina</taxon>
        <taxon>Sordariomycetes</taxon>
        <taxon>Sordariomycetidae</taxon>
        <taxon>Sordariales</taxon>
        <taxon>Chaetomiaceae</taxon>
        <taxon>Dichotomopilus</taxon>
    </lineage>
</organism>
<dbReference type="AlphaFoldDB" id="A0AAN6UU66"/>
<name>A0AAN6UU66_9PEZI</name>